<dbReference type="PANTHER" id="PTHR28092">
    <property type="entry name" value="FACTOR-INDUCED GENE 1 PROTEIN"/>
    <property type="match status" value="1"/>
</dbReference>
<feature type="transmembrane region" description="Helical" evidence="1">
    <location>
        <begin position="184"/>
        <end position="205"/>
    </location>
</feature>
<dbReference type="AlphaFoldDB" id="A0A5N7BM47"/>
<name>A0A5N7BM47_9EURO</name>
<dbReference type="Proteomes" id="UP000326198">
    <property type="component" value="Unassembled WGS sequence"/>
</dbReference>
<protein>
    <submittedName>
        <fullName evidence="2">Ca2+ regulator and membrane fusion protein Fig1-domain-containing protein</fullName>
    </submittedName>
</protein>
<sequence length="271" mass="29019">MASSFKAKMARFIPMIGYHHVLMIIIAVTIILLSLLLAGCSSSSPQIPDIFLISLYYKRYDPVFDLAQVDPGVVQATANIVGGAEMEVRVGYFGICVSPSGGAYICNSNATALAEVVTVDQDPLNLIWVASTFKDAVVFPYLLIVAVILAFFCFILLATFPGWHEEIDSSGSEREVKPFPSRPVSQAALALIFVASVFVLVSVLWQHTASVAASTIAQDMGNGSVKSGVGSSAMVLGWFGFGLMVVTTIGLLVMILSIKLIRQLTDEDESA</sequence>
<dbReference type="InterPro" id="IPR016509">
    <property type="entry name" value="Fig1"/>
</dbReference>
<evidence type="ECO:0000313" key="3">
    <source>
        <dbReference type="Proteomes" id="UP000326198"/>
    </source>
</evidence>
<evidence type="ECO:0000256" key="1">
    <source>
        <dbReference type="SAM" id="Phobius"/>
    </source>
</evidence>
<dbReference type="EMBL" id="ML736159">
    <property type="protein sequence ID" value="KAE8382872.1"/>
    <property type="molecule type" value="Genomic_DNA"/>
</dbReference>
<dbReference type="PANTHER" id="PTHR28092:SF1">
    <property type="entry name" value="FACTOR-INDUCED GENE 1 PROTEIN"/>
    <property type="match status" value="1"/>
</dbReference>
<gene>
    <name evidence="2" type="ORF">BDV26DRAFT_252806</name>
</gene>
<dbReference type="PIRSF" id="PIRSF007138">
    <property type="entry name" value="FIG1"/>
    <property type="match status" value="1"/>
</dbReference>
<dbReference type="GO" id="GO:0000747">
    <property type="term" value="P:conjugation with cellular fusion"/>
    <property type="evidence" value="ECO:0007669"/>
    <property type="project" value="TreeGrafter"/>
</dbReference>
<evidence type="ECO:0000313" key="2">
    <source>
        <dbReference type="EMBL" id="KAE8382872.1"/>
    </source>
</evidence>
<accession>A0A5N7BM47</accession>
<dbReference type="GO" id="GO:0043332">
    <property type="term" value="C:mating projection tip"/>
    <property type="evidence" value="ECO:0007669"/>
    <property type="project" value="TreeGrafter"/>
</dbReference>
<dbReference type="GO" id="GO:0016020">
    <property type="term" value="C:membrane"/>
    <property type="evidence" value="ECO:0007669"/>
    <property type="project" value="InterPro"/>
</dbReference>
<feature type="transmembrane region" description="Helical" evidence="1">
    <location>
        <begin position="138"/>
        <end position="163"/>
    </location>
</feature>
<feature type="transmembrane region" description="Helical" evidence="1">
    <location>
        <begin position="21"/>
        <end position="39"/>
    </location>
</feature>
<organism evidence="2 3">
    <name type="scientific">Aspergillus bertholletiae</name>
    <dbReference type="NCBI Taxonomy" id="1226010"/>
    <lineage>
        <taxon>Eukaryota</taxon>
        <taxon>Fungi</taxon>
        <taxon>Dikarya</taxon>
        <taxon>Ascomycota</taxon>
        <taxon>Pezizomycotina</taxon>
        <taxon>Eurotiomycetes</taxon>
        <taxon>Eurotiomycetidae</taxon>
        <taxon>Eurotiales</taxon>
        <taxon>Aspergillaceae</taxon>
        <taxon>Aspergillus</taxon>
        <taxon>Aspergillus subgen. Circumdati</taxon>
    </lineage>
</organism>
<feature type="transmembrane region" description="Helical" evidence="1">
    <location>
        <begin position="235"/>
        <end position="256"/>
    </location>
</feature>
<keyword evidence="1" id="KW-0812">Transmembrane</keyword>
<keyword evidence="1" id="KW-1133">Transmembrane helix</keyword>
<dbReference type="Pfam" id="PF12351">
    <property type="entry name" value="Fig1"/>
    <property type="match status" value="1"/>
</dbReference>
<keyword evidence="1" id="KW-0472">Membrane</keyword>
<keyword evidence="3" id="KW-1185">Reference proteome</keyword>
<reference evidence="2 3" key="1">
    <citation type="submission" date="2019-04" db="EMBL/GenBank/DDBJ databases">
        <title>Friends and foes A comparative genomics studyof 23 Aspergillus species from section Flavi.</title>
        <authorList>
            <consortium name="DOE Joint Genome Institute"/>
            <person name="Kjaerbolling I."/>
            <person name="Vesth T."/>
            <person name="Frisvad J.C."/>
            <person name="Nybo J.L."/>
            <person name="Theobald S."/>
            <person name="Kildgaard S."/>
            <person name="Isbrandt T."/>
            <person name="Kuo A."/>
            <person name="Sato A."/>
            <person name="Lyhne E.K."/>
            <person name="Kogle M.E."/>
            <person name="Wiebenga A."/>
            <person name="Kun R.S."/>
            <person name="Lubbers R.J."/>
            <person name="Makela M.R."/>
            <person name="Barry K."/>
            <person name="Chovatia M."/>
            <person name="Clum A."/>
            <person name="Daum C."/>
            <person name="Haridas S."/>
            <person name="He G."/>
            <person name="LaButti K."/>
            <person name="Lipzen A."/>
            <person name="Mondo S."/>
            <person name="Riley R."/>
            <person name="Salamov A."/>
            <person name="Simmons B.A."/>
            <person name="Magnuson J.K."/>
            <person name="Henrissat B."/>
            <person name="Mortensen U.H."/>
            <person name="Larsen T.O."/>
            <person name="Devries R.P."/>
            <person name="Grigoriev I.V."/>
            <person name="Machida M."/>
            <person name="Baker S.E."/>
            <person name="Andersen M.R."/>
        </authorList>
    </citation>
    <scope>NUCLEOTIDE SEQUENCE [LARGE SCALE GENOMIC DNA]</scope>
    <source>
        <strain evidence="2 3">IBT 29228</strain>
    </source>
</reference>
<dbReference type="InterPro" id="IPR033481">
    <property type="entry name" value="Dni1/Fig1"/>
</dbReference>
<dbReference type="OrthoDB" id="3550957at2759"/>
<proteinExistence type="predicted"/>